<dbReference type="AlphaFoldDB" id="A0A1G1VEN8"/>
<dbReference type="Proteomes" id="UP000178659">
    <property type="component" value="Unassembled WGS sequence"/>
</dbReference>
<comment type="similarity">
    <text evidence="2">Belongs to the autoinducer-2 exporter (AI-2E) (TC 2.A.86) family.</text>
</comment>
<dbReference type="Pfam" id="PF01594">
    <property type="entry name" value="AI-2E_transport"/>
    <property type="match status" value="1"/>
</dbReference>
<dbReference type="PANTHER" id="PTHR21716">
    <property type="entry name" value="TRANSMEMBRANE PROTEIN"/>
    <property type="match status" value="1"/>
</dbReference>
<feature type="transmembrane region" description="Helical" evidence="6">
    <location>
        <begin position="137"/>
        <end position="160"/>
    </location>
</feature>
<reference evidence="7 8" key="1">
    <citation type="journal article" date="2016" name="Nat. Commun.">
        <title>Thousands of microbial genomes shed light on interconnected biogeochemical processes in an aquifer system.</title>
        <authorList>
            <person name="Anantharaman K."/>
            <person name="Brown C.T."/>
            <person name="Hug L.A."/>
            <person name="Sharon I."/>
            <person name="Castelle C.J."/>
            <person name="Probst A.J."/>
            <person name="Thomas B.C."/>
            <person name="Singh A."/>
            <person name="Wilkins M.J."/>
            <person name="Karaoz U."/>
            <person name="Brodie E.L."/>
            <person name="Williams K.H."/>
            <person name="Hubbard S.S."/>
            <person name="Banfield J.F."/>
        </authorList>
    </citation>
    <scope>NUCLEOTIDE SEQUENCE [LARGE SCALE GENOMIC DNA]</scope>
</reference>
<feature type="transmembrane region" description="Helical" evidence="6">
    <location>
        <begin position="61"/>
        <end position="86"/>
    </location>
</feature>
<evidence type="ECO:0000256" key="2">
    <source>
        <dbReference type="ARBA" id="ARBA00009773"/>
    </source>
</evidence>
<evidence type="ECO:0008006" key="9">
    <source>
        <dbReference type="Google" id="ProtNLM"/>
    </source>
</evidence>
<sequence>MPRKIEVSHKTIIFTIAFIGLIWFLYQISSILLGLFVSILLMTAFNPIVDRLNKLGVPRSIAIFIVYILFIGLVVGGITSIVPPLIDQSTNLANNLPTLFDQAGTWLDGLGIEGVDGKVIAGQISQLGAIPANLIKLTIALFSNIVTVFSVLVVTFYLLLERKNLDNYLVILFGKGEEEKAKSFVDRVETSLGGWVRGELILMVIIGVLTFVGLTLLGIPYALPLAILAGILEIVPTIGPVLSSIPAILLGLTVSPIMAIATVALYFLIQQLENSVIVPNVMRRATGINPLFTIIVLAIGLKLAGVIGAILAVPILIVLRIIAIEIFSLKQLQKI</sequence>
<name>A0A1G1VEN8_9BACT</name>
<proteinExistence type="inferred from homology"/>
<evidence type="ECO:0000256" key="1">
    <source>
        <dbReference type="ARBA" id="ARBA00004141"/>
    </source>
</evidence>
<feature type="transmembrane region" description="Helical" evidence="6">
    <location>
        <begin position="31"/>
        <end position="49"/>
    </location>
</feature>
<evidence type="ECO:0000313" key="8">
    <source>
        <dbReference type="Proteomes" id="UP000178659"/>
    </source>
</evidence>
<feature type="transmembrane region" description="Helical" evidence="6">
    <location>
        <begin position="281"/>
        <end position="301"/>
    </location>
</feature>
<keyword evidence="5 6" id="KW-0472">Membrane</keyword>
<evidence type="ECO:0000256" key="6">
    <source>
        <dbReference type="SAM" id="Phobius"/>
    </source>
</evidence>
<feature type="transmembrane region" description="Helical" evidence="6">
    <location>
        <begin position="200"/>
        <end position="223"/>
    </location>
</feature>
<dbReference type="GO" id="GO:0005886">
    <property type="term" value="C:plasma membrane"/>
    <property type="evidence" value="ECO:0007669"/>
    <property type="project" value="UniProtKB-SubCell"/>
</dbReference>
<gene>
    <name evidence="7" type="ORF">A3A77_03555</name>
</gene>
<comment type="subcellular location">
    <subcellularLocation>
        <location evidence="1">Membrane</location>
        <topology evidence="1">Multi-pass membrane protein</topology>
    </subcellularLocation>
</comment>
<feature type="transmembrane region" description="Helical" evidence="6">
    <location>
        <begin position="243"/>
        <end position="269"/>
    </location>
</feature>
<accession>A0A1G1VEN8</accession>
<organism evidence="7 8">
    <name type="scientific">Candidatus Blackburnbacteria bacterium RIFCSPLOWO2_01_FULL_40_20</name>
    <dbReference type="NCBI Taxonomy" id="1797519"/>
    <lineage>
        <taxon>Bacteria</taxon>
        <taxon>Candidatus Blackburniibacteriota</taxon>
    </lineage>
</organism>
<keyword evidence="4 6" id="KW-1133">Transmembrane helix</keyword>
<dbReference type="EMBL" id="MHCC01000008">
    <property type="protein sequence ID" value="OGY13829.1"/>
    <property type="molecule type" value="Genomic_DNA"/>
</dbReference>
<dbReference type="GO" id="GO:0055085">
    <property type="term" value="P:transmembrane transport"/>
    <property type="evidence" value="ECO:0007669"/>
    <property type="project" value="TreeGrafter"/>
</dbReference>
<protein>
    <recommendedName>
        <fullName evidence="9">AI-2E family transporter</fullName>
    </recommendedName>
</protein>
<evidence type="ECO:0000256" key="3">
    <source>
        <dbReference type="ARBA" id="ARBA00022692"/>
    </source>
</evidence>
<comment type="caution">
    <text evidence="7">The sequence shown here is derived from an EMBL/GenBank/DDBJ whole genome shotgun (WGS) entry which is preliminary data.</text>
</comment>
<dbReference type="InterPro" id="IPR002549">
    <property type="entry name" value="AI-2E-like"/>
</dbReference>
<evidence type="ECO:0000256" key="4">
    <source>
        <dbReference type="ARBA" id="ARBA00022989"/>
    </source>
</evidence>
<evidence type="ECO:0000313" key="7">
    <source>
        <dbReference type="EMBL" id="OGY13829.1"/>
    </source>
</evidence>
<keyword evidence="3 6" id="KW-0812">Transmembrane</keyword>
<feature type="transmembrane region" description="Helical" evidence="6">
    <location>
        <begin position="7"/>
        <end position="25"/>
    </location>
</feature>
<evidence type="ECO:0000256" key="5">
    <source>
        <dbReference type="ARBA" id="ARBA00023136"/>
    </source>
</evidence>
<dbReference type="PANTHER" id="PTHR21716:SF62">
    <property type="entry name" value="TRANSPORT PROTEIN YDBI-RELATED"/>
    <property type="match status" value="1"/>
</dbReference>